<dbReference type="PANTHER" id="PTHR43236">
    <property type="entry name" value="ANTITOXIN HIGA1"/>
    <property type="match status" value="1"/>
</dbReference>
<dbReference type="Proteomes" id="UP000177987">
    <property type="component" value="Unassembled WGS sequence"/>
</dbReference>
<dbReference type="EMBL" id="MHUW01000001">
    <property type="protein sequence ID" value="OHA84404.1"/>
    <property type="molecule type" value="Genomic_DNA"/>
</dbReference>
<dbReference type="SUPFAM" id="SSF47413">
    <property type="entry name" value="lambda repressor-like DNA-binding domains"/>
    <property type="match status" value="1"/>
</dbReference>
<gene>
    <name evidence="3" type="ORF">A2937_01540</name>
</gene>
<organism evidence="3 4">
    <name type="scientific">Candidatus Yonathbacteria bacterium RIFCSPLOWO2_01_FULL_47_33b</name>
    <dbReference type="NCBI Taxonomy" id="1802727"/>
    <lineage>
        <taxon>Bacteria</taxon>
        <taxon>Candidatus Yonathiibacteriota</taxon>
    </lineage>
</organism>
<evidence type="ECO:0000313" key="3">
    <source>
        <dbReference type="EMBL" id="OHA84404.1"/>
    </source>
</evidence>
<dbReference type="InterPro" id="IPR010982">
    <property type="entry name" value="Lambda_DNA-bd_dom_sf"/>
</dbReference>
<dbReference type="PROSITE" id="PS50943">
    <property type="entry name" value="HTH_CROC1"/>
    <property type="match status" value="1"/>
</dbReference>
<feature type="domain" description="HTH cro/C1-type" evidence="2">
    <location>
        <begin position="14"/>
        <end position="68"/>
    </location>
</feature>
<sequence>MVRSIEIQIEPSILKYARYLSGYSIEDASKKLKIEEERLRKLEEEKTSITLGKIRKMSEVYKMPLVYFLLQKAPQDAMIPKDFRIVYASETSEFSHEVMTAVRKARYAQSIVQDLQDGEIKYAFKSVGLGDDLEKAATDFLSLLSVSPAEKKKWSTPALTLRGWKDAVERLGIFVLQQSLQKDDVSAFCLADEKPYIIMLNSAEHENRRIFSLFHEIGHILLHQSGVCTPDNFSRNSYEYTKVEKFCNQFAASVLVPVSGFKSNDIVMRMSKIPFENWLAEDIKSLARVYQVSQEVIYRRLVQIGVLSEKKYEQRRNELMKSFEEYKKRTKKNVVVPQYRKIISKNGRAFTSLVLRSMNESRITLTDVSSFLGTTSKHISAIETNV</sequence>
<dbReference type="Gene3D" id="1.10.260.40">
    <property type="entry name" value="lambda repressor-like DNA-binding domains"/>
    <property type="match status" value="1"/>
</dbReference>
<name>A0A1G2SHG5_9BACT</name>
<dbReference type="STRING" id="1802727.A2937_01540"/>
<dbReference type="Pfam" id="PF06114">
    <property type="entry name" value="Peptidase_M78"/>
    <property type="match status" value="1"/>
</dbReference>
<accession>A0A1G2SHG5</accession>
<comment type="similarity">
    <text evidence="1">Belongs to the short-chain fatty acyl-CoA assimilation regulator (ScfR) family.</text>
</comment>
<dbReference type="SMART" id="SM00530">
    <property type="entry name" value="HTH_XRE"/>
    <property type="match status" value="1"/>
</dbReference>
<evidence type="ECO:0000313" key="4">
    <source>
        <dbReference type="Proteomes" id="UP000177987"/>
    </source>
</evidence>
<reference evidence="3 4" key="1">
    <citation type="journal article" date="2016" name="Nat. Commun.">
        <title>Thousands of microbial genomes shed light on interconnected biogeochemical processes in an aquifer system.</title>
        <authorList>
            <person name="Anantharaman K."/>
            <person name="Brown C.T."/>
            <person name="Hug L.A."/>
            <person name="Sharon I."/>
            <person name="Castelle C.J."/>
            <person name="Probst A.J."/>
            <person name="Thomas B.C."/>
            <person name="Singh A."/>
            <person name="Wilkins M.J."/>
            <person name="Karaoz U."/>
            <person name="Brodie E.L."/>
            <person name="Williams K.H."/>
            <person name="Hubbard S.S."/>
            <person name="Banfield J.F."/>
        </authorList>
    </citation>
    <scope>NUCLEOTIDE SEQUENCE [LARGE SCALE GENOMIC DNA]</scope>
</reference>
<protein>
    <recommendedName>
        <fullName evidence="2">HTH cro/C1-type domain-containing protein</fullName>
    </recommendedName>
</protein>
<dbReference type="InterPro" id="IPR010359">
    <property type="entry name" value="IrrE_HExxH"/>
</dbReference>
<dbReference type="AlphaFoldDB" id="A0A1G2SHG5"/>
<dbReference type="InterPro" id="IPR001387">
    <property type="entry name" value="Cro/C1-type_HTH"/>
</dbReference>
<dbReference type="GO" id="GO:0003677">
    <property type="term" value="F:DNA binding"/>
    <property type="evidence" value="ECO:0007669"/>
    <property type="project" value="InterPro"/>
</dbReference>
<dbReference type="Pfam" id="PF01381">
    <property type="entry name" value="HTH_3"/>
    <property type="match status" value="1"/>
</dbReference>
<evidence type="ECO:0000256" key="1">
    <source>
        <dbReference type="ARBA" id="ARBA00007227"/>
    </source>
</evidence>
<comment type="caution">
    <text evidence="3">The sequence shown here is derived from an EMBL/GenBank/DDBJ whole genome shotgun (WGS) entry which is preliminary data.</text>
</comment>
<dbReference type="PANTHER" id="PTHR43236:SF2">
    <property type="entry name" value="BLL0069 PROTEIN"/>
    <property type="match status" value="1"/>
</dbReference>
<dbReference type="InterPro" id="IPR052345">
    <property type="entry name" value="Rad_response_metalloprotease"/>
</dbReference>
<proteinExistence type="inferred from homology"/>
<evidence type="ECO:0000259" key="2">
    <source>
        <dbReference type="PROSITE" id="PS50943"/>
    </source>
</evidence>
<dbReference type="Gene3D" id="1.10.10.2910">
    <property type="match status" value="1"/>
</dbReference>